<organism evidence="2 3">
    <name type="scientific">Acanthaster planci</name>
    <name type="common">Crown-of-thorns starfish</name>
    <dbReference type="NCBI Taxonomy" id="133434"/>
    <lineage>
        <taxon>Eukaryota</taxon>
        <taxon>Metazoa</taxon>
        <taxon>Echinodermata</taxon>
        <taxon>Eleutherozoa</taxon>
        <taxon>Asterozoa</taxon>
        <taxon>Asteroidea</taxon>
        <taxon>Valvatacea</taxon>
        <taxon>Valvatida</taxon>
        <taxon>Acanthasteridae</taxon>
        <taxon>Acanthaster</taxon>
    </lineage>
</organism>
<sequence>MKGDTSVPSYRHSYEPTSSENWDIEESEPRRAYCEAEEPEKIHSLVGMTKAQRREFNRKLLEVHKTNNAEMGNGEEPTEPDFCEEEVRRPKQLPKAVPRSSLDQQYLPPQSGAKLPVERGIPHGPIGVGRSMLMSGQNSMPRPGTTVQGRSIAANIFNSRDTDEESTSDRQEGGPRRAPTVALAASSIAPLVHTTTVPQSEFNNSPLPTNSGHNLAGLGRGLGVPRGSKRPGLGMPAVGLQSSTQTPGYPWTQP</sequence>
<proteinExistence type="predicted"/>
<dbReference type="RefSeq" id="XP_022083452.1">
    <property type="nucleotide sequence ID" value="XM_022227760.1"/>
</dbReference>
<feature type="compositionally biased region" description="Polar residues" evidence="1">
    <location>
        <begin position="195"/>
        <end position="213"/>
    </location>
</feature>
<feature type="compositionally biased region" description="Polar residues" evidence="1">
    <location>
        <begin position="240"/>
        <end position="254"/>
    </location>
</feature>
<dbReference type="OMA" id="LANMSIC"/>
<accession>A0A8B7XTA9</accession>
<feature type="region of interest" description="Disordered" evidence="1">
    <location>
        <begin position="195"/>
        <end position="254"/>
    </location>
</feature>
<feature type="region of interest" description="Disordered" evidence="1">
    <location>
        <begin position="1"/>
        <end position="30"/>
    </location>
</feature>
<evidence type="ECO:0000256" key="1">
    <source>
        <dbReference type="SAM" id="MobiDB-lite"/>
    </source>
</evidence>
<evidence type="ECO:0000313" key="2">
    <source>
        <dbReference type="Proteomes" id="UP000694845"/>
    </source>
</evidence>
<dbReference type="GeneID" id="110975344"/>
<reference evidence="3" key="1">
    <citation type="submission" date="2025-08" db="UniProtKB">
        <authorList>
            <consortium name="RefSeq"/>
        </authorList>
    </citation>
    <scope>IDENTIFICATION</scope>
</reference>
<evidence type="ECO:0000313" key="3">
    <source>
        <dbReference type="RefSeq" id="XP_022083452.1"/>
    </source>
</evidence>
<protein>
    <submittedName>
        <fullName evidence="3">Uncharacterized protein LOC110975344</fullName>
    </submittedName>
</protein>
<feature type="compositionally biased region" description="Polar residues" evidence="1">
    <location>
        <begin position="134"/>
        <end position="149"/>
    </location>
</feature>
<dbReference type="Proteomes" id="UP000694845">
    <property type="component" value="Unplaced"/>
</dbReference>
<gene>
    <name evidence="3" type="primary">LOC110975344</name>
</gene>
<dbReference type="AlphaFoldDB" id="A0A8B7XTA9"/>
<keyword evidence="2" id="KW-1185">Reference proteome</keyword>
<feature type="region of interest" description="Disordered" evidence="1">
    <location>
        <begin position="64"/>
        <end position="181"/>
    </location>
</feature>
<name>A0A8B7XTA9_ACAPL</name>
<dbReference type="OrthoDB" id="10069248at2759"/>
<dbReference type="KEGG" id="aplc:110975344"/>